<accession>A0ACC0VH89</accession>
<sequence length="127" mass="14778">MGLLTDLMYELFGDDIWSRRLSNRWIPVLYTWQEGLSIEHYECHFRILMTQTFEHLGDNEKAADDAVSHVVDFSDAQRNAFCNVYAACKVKRKDYVTDTARASEYQAYREHAARLSYKVSGNTIGNR</sequence>
<evidence type="ECO:0000313" key="1">
    <source>
        <dbReference type="EMBL" id="KAI9905834.1"/>
    </source>
</evidence>
<proteinExistence type="predicted"/>
<gene>
    <name evidence="1" type="ORF">PsorP6_013733</name>
</gene>
<evidence type="ECO:0000313" key="2">
    <source>
        <dbReference type="Proteomes" id="UP001163321"/>
    </source>
</evidence>
<reference evidence="1 2" key="1">
    <citation type="journal article" date="2022" name="bioRxiv">
        <title>The genome of the oomycete Peronosclerospora sorghi, a cosmopolitan pathogen of maize and sorghum, is inflated with dispersed pseudogenes.</title>
        <authorList>
            <person name="Fletcher K."/>
            <person name="Martin F."/>
            <person name="Isakeit T."/>
            <person name="Cavanaugh K."/>
            <person name="Magill C."/>
            <person name="Michelmore R."/>
        </authorList>
    </citation>
    <scope>NUCLEOTIDE SEQUENCE [LARGE SCALE GENOMIC DNA]</scope>
    <source>
        <strain evidence="1">P6</strain>
    </source>
</reference>
<comment type="caution">
    <text evidence="1">The sequence shown here is derived from an EMBL/GenBank/DDBJ whole genome shotgun (WGS) entry which is preliminary data.</text>
</comment>
<name>A0ACC0VH89_9STRA</name>
<dbReference type="EMBL" id="CM047588">
    <property type="protein sequence ID" value="KAI9905834.1"/>
    <property type="molecule type" value="Genomic_DNA"/>
</dbReference>
<keyword evidence="2" id="KW-1185">Reference proteome</keyword>
<protein>
    <submittedName>
        <fullName evidence="1">Uncharacterized protein</fullName>
    </submittedName>
</protein>
<organism evidence="1 2">
    <name type="scientific">Peronosclerospora sorghi</name>
    <dbReference type="NCBI Taxonomy" id="230839"/>
    <lineage>
        <taxon>Eukaryota</taxon>
        <taxon>Sar</taxon>
        <taxon>Stramenopiles</taxon>
        <taxon>Oomycota</taxon>
        <taxon>Peronosporomycetes</taxon>
        <taxon>Peronosporales</taxon>
        <taxon>Peronosporaceae</taxon>
        <taxon>Peronosclerospora</taxon>
    </lineage>
</organism>
<dbReference type="Proteomes" id="UP001163321">
    <property type="component" value="Chromosome 9"/>
</dbReference>